<feature type="domain" description="ATP-grasp" evidence="9">
    <location>
        <begin position="9"/>
        <end position="235"/>
    </location>
</feature>
<dbReference type="FunFam" id="3.30.470.20:FF:000002">
    <property type="entry name" value="Succinate--CoA ligase [ADP-forming] subunit beta"/>
    <property type="match status" value="1"/>
</dbReference>
<dbReference type="InterPro" id="IPR013815">
    <property type="entry name" value="ATP_grasp_subdomain_1"/>
</dbReference>
<dbReference type="PANTHER" id="PTHR11815:SF10">
    <property type="entry name" value="SUCCINATE--COA LIGASE [GDP-FORMING] SUBUNIT BETA, MITOCHONDRIAL"/>
    <property type="match status" value="1"/>
</dbReference>
<sequence>MKLLEYQAKGFFDRADIPIPQERLVLSGAQARTAAQEIDLPCVLKAQVGVGGRGKAGGVKLAHTMEEVESNADAILGMEIKGERVERLLCCHAVDIEQEFYASVTTDRANRTLLLMVSPAGGVDIEEVARSTPERILKISVDPLLGLQAYQTRRAAMFLTQEKDIQKQLASVLAKLYKMYVANDLSLAEINPLVVTNDGKVIALDAKVIIDDNGLFRHPDFEGYRILSADEKLEQEAKGKGLSYIKLSGNVGCIVNGAGLAMATMDLVKRYGGEPANFLDVGGSSSPEKMIAAIDFVTRDRGVRSIFVNIFGGITRCDDIAKGLLEATRERPLTVPVVVRLTGTNEDAAREMLEGTSFIPAADMADGAKKAIEVAEGDGNA</sequence>
<dbReference type="InterPro" id="IPR016102">
    <property type="entry name" value="Succinyl-CoA_synth-like"/>
</dbReference>
<organism evidence="10 11">
    <name type="scientific">candidate division TA06 bacterium B3_TA06</name>
    <dbReference type="NCBI Taxonomy" id="2012487"/>
    <lineage>
        <taxon>Bacteria</taxon>
        <taxon>Bacteria division TA06</taxon>
    </lineage>
</organism>
<dbReference type="AlphaFoldDB" id="A0A532V708"/>
<reference evidence="10 11" key="1">
    <citation type="submission" date="2017-06" db="EMBL/GenBank/DDBJ databases">
        <title>Novel microbial phyla capable of carbon fixation and sulfur reduction in deep-sea sediments.</title>
        <authorList>
            <person name="Huang J."/>
            <person name="Baker B."/>
            <person name="Wang Y."/>
        </authorList>
    </citation>
    <scope>NUCLEOTIDE SEQUENCE [LARGE SCALE GENOMIC DNA]</scope>
    <source>
        <strain evidence="10">B3_TA06</strain>
    </source>
</reference>
<dbReference type="GO" id="GO:0006104">
    <property type="term" value="P:succinyl-CoA metabolic process"/>
    <property type="evidence" value="ECO:0007669"/>
    <property type="project" value="TreeGrafter"/>
</dbReference>
<keyword evidence="5 7" id="KW-0547">Nucleotide-binding</keyword>
<keyword evidence="2 7" id="KW-0816">Tricarboxylic acid cycle</keyword>
<dbReference type="EC" id="6.2.1.5" evidence="7"/>
<dbReference type="PANTHER" id="PTHR11815">
    <property type="entry name" value="SUCCINYL-COA SYNTHETASE BETA CHAIN"/>
    <property type="match status" value="1"/>
</dbReference>
<dbReference type="Proteomes" id="UP000317778">
    <property type="component" value="Unassembled WGS sequence"/>
</dbReference>
<keyword evidence="6 7" id="KW-0460">Magnesium</keyword>
<protein>
    <recommendedName>
        <fullName evidence="7">Succinate--CoA ligase [ADP-forming] subunit beta</fullName>
        <ecNumber evidence="7">6.2.1.5</ecNumber>
    </recommendedName>
    <alternativeName>
        <fullName evidence="7">Succinyl-CoA synthetase subunit beta</fullName>
        <shortName evidence="7">SCS-beta</shortName>
    </alternativeName>
</protein>
<dbReference type="InterPro" id="IPR005809">
    <property type="entry name" value="Succ_CoA_ligase-like_bsu"/>
</dbReference>
<dbReference type="PROSITE" id="PS01217">
    <property type="entry name" value="SUCCINYL_COA_LIG_3"/>
    <property type="match status" value="1"/>
</dbReference>
<dbReference type="NCBIfam" id="NF001913">
    <property type="entry name" value="PRK00696.1"/>
    <property type="match status" value="1"/>
</dbReference>
<dbReference type="GO" id="GO:0004776">
    <property type="term" value="F:succinate-CoA ligase (GDP-forming) activity"/>
    <property type="evidence" value="ECO:0007669"/>
    <property type="project" value="RHEA"/>
</dbReference>
<evidence type="ECO:0000256" key="1">
    <source>
        <dbReference type="ARBA" id="ARBA00009182"/>
    </source>
</evidence>
<feature type="binding site" evidence="7">
    <location>
        <position position="191"/>
    </location>
    <ligand>
        <name>Mg(2+)</name>
        <dbReference type="ChEBI" id="CHEBI:18420"/>
    </ligand>
</feature>
<evidence type="ECO:0000256" key="7">
    <source>
        <dbReference type="HAMAP-Rule" id="MF_00558"/>
    </source>
</evidence>
<feature type="binding site" evidence="7">
    <location>
        <position position="256"/>
    </location>
    <ligand>
        <name>substrate</name>
        <note>ligand shared with subunit alpha</note>
    </ligand>
</feature>
<feature type="binding site" evidence="7">
    <location>
        <position position="94"/>
    </location>
    <ligand>
        <name>ATP</name>
        <dbReference type="ChEBI" id="CHEBI:30616"/>
    </ligand>
</feature>
<dbReference type="HAMAP" id="MF_00558">
    <property type="entry name" value="Succ_CoA_beta"/>
    <property type="match status" value="1"/>
</dbReference>
<dbReference type="NCBIfam" id="TIGR01016">
    <property type="entry name" value="sucCoAbeta"/>
    <property type="match status" value="1"/>
</dbReference>
<comment type="pathway">
    <text evidence="7">Carbohydrate metabolism; tricarboxylic acid cycle; succinate from succinyl-CoA (ligase route): step 1/1.</text>
</comment>
<gene>
    <name evidence="7" type="primary">sucC</name>
    <name evidence="10" type="ORF">CEE36_05650</name>
</gene>
<dbReference type="EMBL" id="NJBO01000007">
    <property type="protein sequence ID" value="TKJ42969.1"/>
    <property type="molecule type" value="Genomic_DNA"/>
</dbReference>
<dbReference type="GO" id="GO:0042709">
    <property type="term" value="C:succinate-CoA ligase complex"/>
    <property type="evidence" value="ECO:0007669"/>
    <property type="project" value="TreeGrafter"/>
</dbReference>
<evidence type="ECO:0000313" key="11">
    <source>
        <dbReference type="Proteomes" id="UP000317778"/>
    </source>
</evidence>
<feature type="binding site" evidence="7">
    <location>
        <begin position="313"/>
        <end position="315"/>
    </location>
    <ligand>
        <name>substrate</name>
        <note>ligand shared with subunit alpha</note>
    </ligand>
</feature>
<feature type="binding site" evidence="7">
    <location>
        <begin position="52"/>
        <end position="54"/>
    </location>
    <ligand>
        <name>ATP</name>
        <dbReference type="ChEBI" id="CHEBI:30616"/>
    </ligand>
</feature>
<evidence type="ECO:0000256" key="4">
    <source>
        <dbReference type="ARBA" id="ARBA00022723"/>
    </source>
</evidence>
<evidence type="ECO:0000256" key="3">
    <source>
        <dbReference type="ARBA" id="ARBA00022598"/>
    </source>
</evidence>
<comment type="catalytic activity">
    <reaction evidence="7">
        <text>succinate + ATP + CoA = succinyl-CoA + ADP + phosphate</text>
        <dbReference type="Rhea" id="RHEA:17661"/>
        <dbReference type="ChEBI" id="CHEBI:30031"/>
        <dbReference type="ChEBI" id="CHEBI:30616"/>
        <dbReference type="ChEBI" id="CHEBI:43474"/>
        <dbReference type="ChEBI" id="CHEBI:57287"/>
        <dbReference type="ChEBI" id="CHEBI:57292"/>
        <dbReference type="ChEBI" id="CHEBI:456216"/>
        <dbReference type="EC" id="6.2.1.5"/>
    </reaction>
</comment>
<name>A0A532V708_UNCT6</name>
<dbReference type="Gene3D" id="3.30.1490.20">
    <property type="entry name" value="ATP-grasp fold, A domain"/>
    <property type="match status" value="1"/>
</dbReference>
<keyword evidence="7 8" id="KW-0067">ATP-binding</keyword>
<dbReference type="GO" id="GO:0000287">
    <property type="term" value="F:magnesium ion binding"/>
    <property type="evidence" value="ECO:0007669"/>
    <property type="project" value="UniProtKB-UniRule"/>
</dbReference>
<evidence type="ECO:0000256" key="8">
    <source>
        <dbReference type="PROSITE-ProRule" id="PRU00409"/>
    </source>
</evidence>
<evidence type="ECO:0000256" key="5">
    <source>
        <dbReference type="ARBA" id="ARBA00022741"/>
    </source>
</evidence>
<comment type="caution">
    <text evidence="7">Lacks conserved residue(s) required for the propagation of feature annotation.</text>
</comment>
<comment type="catalytic activity">
    <reaction evidence="7">
        <text>GTP + succinate + CoA = succinyl-CoA + GDP + phosphate</text>
        <dbReference type="Rhea" id="RHEA:22120"/>
        <dbReference type="ChEBI" id="CHEBI:30031"/>
        <dbReference type="ChEBI" id="CHEBI:37565"/>
        <dbReference type="ChEBI" id="CHEBI:43474"/>
        <dbReference type="ChEBI" id="CHEBI:57287"/>
        <dbReference type="ChEBI" id="CHEBI:57292"/>
        <dbReference type="ChEBI" id="CHEBI:58189"/>
    </reaction>
</comment>
<evidence type="ECO:0000256" key="6">
    <source>
        <dbReference type="ARBA" id="ARBA00022842"/>
    </source>
</evidence>
<keyword evidence="4 7" id="KW-0479">Metal-binding</keyword>
<comment type="cofactor">
    <cofactor evidence="7">
        <name>Mg(2+)</name>
        <dbReference type="ChEBI" id="CHEBI:18420"/>
    </cofactor>
    <text evidence="7">Binds 1 Mg(2+) ion per subunit.</text>
</comment>
<feature type="binding site" evidence="7">
    <location>
        <position position="45"/>
    </location>
    <ligand>
        <name>ATP</name>
        <dbReference type="ChEBI" id="CHEBI:30616"/>
    </ligand>
</feature>
<accession>A0A532V708</accession>
<feature type="binding site" evidence="7">
    <location>
        <position position="99"/>
    </location>
    <ligand>
        <name>ATP</name>
        <dbReference type="ChEBI" id="CHEBI:30616"/>
    </ligand>
</feature>
<dbReference type="UniPathway" id="UPA00223">
    <property type="reaction ID" value="UER00999"/>
</dbReference>
<evidence type="ECO:0000256" key="2">
    <source>
        <dbReference type="ARBA" id="ARBA00022532"/>
    </source>
</evidence>
<dbReference type="GO" id="GO:0005524">
    <property type="term" value="F:ATP binding"/>
    <property type="evidence" value="ECO:0007669"/>
    <property type="project" value="UniProtKB-UniRule"/>
</dbReference>
<comment type="subunit">
    <text evidence="7">Heterotetramer of two alpha and two beta subunits.</text>
</comment>
<comment type="caution">
    <text evidence="10">The sequence shown here is derived from an EMBL/GenBank/DDBJ whole genome shotgun (WGS) entry which is preliminary data.</text>
</comment>
<keyword evidence="3 7" id="KW-0436">Ligase</keyword>
<dbReference type="Pfam" id="PF00549">
    <property type="entry name" value="Ligase_CoA"/>
    <property type="match status" value="1"/>
</dbReference>
<dbReference type="GO" id="GO:0006099">
    <property type="term" value="P:tricarboxylic acid cycle"/>
    <property type="evidence" value="ECO:0007669"/>
    <property type="project" value="UniProtKB-UniRule"/>
</dbReference>
<dbReference type="GO" id="GO:0004775">
    <property type="term" value="F:succinate-CoA ligase (ADP-forming) activity"/>
    <property type="evidence" value="ECO:0007669"/>
    <property type="project" value="UniProtKB-UniRule"/>
</dbReference>
<dbReference type="InterPro" id="IPR017866">
    <property type="entry name" value="Succ-CoA_synthase_bsu_CS"/>
</dbReference>
<evidence type="ECO:0000313" key="10">
    <source>
        <dbReference type="EMBL" id="TKJ42969.1"/>
    </source>
</evidence>
<dbReference type="Pfam" id="PF08442">
    <property type="entry name" value="ATP-grasp_2"/>
    <property type="match status" value="1"/>
</dbReference>
<dbReference type="FunFam" id="3.40.50.261:FF:000001">
    <property type="entry name" value="Succinate--CoA ligase [ADP-forming] subunit beta"/>
    <property type="match status" value="1"/>
</dbReference>
<dbReference type="SUPFAM" id="SSF52210">
    <property type="entry name" value="Succinyl-CoA synthetase domains"/>
    <property type="match status" value="1"/>
</dbReference>
<evidence type="ECO:0000259" key="9">
    <source>
        <dbReference type="PROSITE" id="PS50975"/>
    </source>
</evidence>
<dbReference type="PIRSF" id="PIRSF001554">
    <property type="entry name" value="SucCS_beta"/>
    <property type="match status" value="1"/>
</dbReference>
<dbReference type="PROSITE" id="PS50975">
    <property type="entry name" value="ATP_GRASP"/>
    <property type="match status" value="1"/>
</dbReference>
<dbReference type="InterPro" id="IPR013650">
    <property type="entry name" value="ATP-grasp_succ-CoA_synth-type"/>
</dbReference>
<feature type="binding site" evidence="7">
    <location>
        <position position="205"/>
    </location>
    <ligand>
        <name>Mg(2+)</name>
        <dbReference type="ChEBI" id="CHEBI:18420"/>
    </ligand>
</feature>
<dbReference type="Gene3D" id="3.40.50.261">
    <property type="entry name" value="Succinyl-CoA synthetase domains"/>
    <property type="match status" value="1"/>
</dbReference>
<dbReference type="GO" id="GO:0005829">
    <property type="term" value="C:cytosol"/>
    <property type="evidence" value="ECO:0007669"/>
    <property type="project" value="TreeGrafter"/>
</dbReference>
<dbReference type="InterPro" id="IPR011761">
    <property type="entry name" value="ATP-grasp"/>
</dbReference>
<dbReference type="InterPro" id="IPR005811">
    <property type="entry name" value="SUCC_ACL_C"/>
</dbReference>
<comment type="similarity">
    <text evidence="1 7">Belongs to the succinate/malate CoA ligase beta subunit family.</text>
</comment>
<comment type="function">
    <text evidence="7">Succinyl-CoA synthetase functions in the citric acid cycle (TCA), coupling the hydrolysis of succinyl-CoA to the synthesis of either ATP or GTP and thus represents the only step of substrate-level phosphorylation in the TCA. The beta subunit provides nucleotide specificity of the enzyme and binds the substrate succinate, while the binding sites for coenzyme A and phosphate are found in the alpha subunit.</text>
</comment>
<dbReference type="SUPFAM" id="SSF56059">
    <property type="entry name" value="Glutathione synthetase ATP-binding domain-like"/>
    <property type="match status" value="1"/>
</dbReference>
<proteinExistence type="inferred from homology"/>
<dbReference type="Gene3D" id="3.30.470.20">
    <property type="entry name" value="ATP-grasp fold, B domain"/>
    <property type="match status" value="1"/>
</dbReference>